<evidence type="ECO:0000259" key="16">
    <source>
        <dbReference type="PROSITE" id="PS50109"/>
    </source>
</evidence>
<dbReference type="PROSITE" id="PS50885">
    <property type="entry name" value="HAMP"/>
    <property type="match status" value="1"/>
</dbReference>
<keyword evidence="10" id="KW-0418">Kinase</keyword>
<evidence type="ECO:0000256" key="4">
    <source>
        <dbReference type="ARBA" id="ARBA00022475"/>
    </source>
</evidence>
<dbReference type="Pfam" id="PF00672">
    <property type="entry name" value="HAMP"/>
    <property type="match status" value="1"/>
</dbReference>
<comment type="subcellular location">
    <subcellularLocation>
        <location evidence="2">Cell inner membrane</location>
        <topology evidence="2">Multi-pass membrane protein</topology>
    </subcellularLocation>
</comment>
<dbReference type="SUPFAM" id="SSF158472">
    <property type="entry name" value="HAMP domain-like"/>
    <property type="match status" value="1"/>
</dbReference>
<evidence type="ECO:0000256" key="7">
    <source>
        <dbReference type="ARBA" id="ARBA00022679"/>
    </source>
</evidence>
<dbReference type="Gene3D" id="1.10.287.130">
    <property type="match status" value="1"/>
</dbReference>
<evidence type="ECO:0000256" key="5">
    <source>
        <dbReference type="ARBA" id="ARBA00022519"/>
    </source>
</evidence>
<keyword evidence="12 15" id="KW-1133">Transmembrane helix</keyword>
<evidence type="ECO:0000259" key="17">
    <source>
        <dbReference type="PROSITE" id="PS50885"/>
    </source>
</evidence>
<sequence length="436" mass="47175">MALKLGLSTLFGRNLWLIVALIVGGQMVNALAYAQLVAKPRLRQSAEATARSLQAVAEGLRLLPEGQRADFVARFNDRAGLGLDESHRQRTSLLERSYLSALAAQLGVPDGELAWRREASGLIAVRPPGVAFWLVVPSVQPAFRFARTWIIASVVSGGLALLGAWLIQRRINRPLARLVEATRAVGQGQRRLLLPTDGPVETAALAQGFNEMAQALARDEEERLLMLAGLSHDLRTPLAKIRLVSELLRDSGRSEPELLDTLDRSLHGLDGLLTQFLDYARASHPAEQDQPPVDIALREFLGETLALAPGLPQPRLIDGPAVHRCARPQALRRLVLNLIVNAQNHGAPPIELACGEQAGAAWIEVRDRGPGIPAARVDELKRPFQRGDAARSGKPGSGLGLAIVERIARVEGAQLQLLPRDGGGLVARVQWSAVPR</sequence>
<dbReference type="InterPro" id="IPR004358">
    <property type="entry name" value="Sig_transdc_His_kin-like_C"/>
</dbReference>
<evidence type="ECO:0000256" key="3">
    <source>
        <dbReference type="ARBA" id="ARBA00012438"/>
    </source>
</evidence>
<dbReference type="PROSITE" id="PS50109">
    <property type="entry name" value="HIS_KIN"/>
    <property type="match status" value="1"/>
</dbReference>
<evidence type="ECO:0000256" key="14">
    <source>
        <dbReference type="ARBA" id="ARBA00023136"/>
    </source>
</evidence>
<dbReference type="SMART" id="SM00388">
    <property type="entry name" value="HisKA"/>
    <property type="match status" value="1"/>
</dbReference>
<comment type="caution">
    <text evidence="18">The sequence shown here is derived from an EMBL/GenBank/DDBJ whole genome shotgun (WGS) entry which is preliminary data.</text>
</comment>
<dbReference type="InterPro" id="IPR036097">
    <property type="entry name" value="HisK_dim/P_sf"/>
</dbReference>
<keyword evidence="11 18" id="KW-0067">ATP-binding</keyword>
<dbReference type="Pfam" id="PF00512">
    <property type="entry name" value="HisKA"/>
    <property type="match status" value="1"/>
</dbReference>
<evidence type="ECO:0000256" key="2">
    <source>
        <dbReference type="ARBA" id="ARBA00004429"/>
    </source>
</evidence>
<evidence type="ECO:0000256" key="10">
    <source>
        <dbReference type="ARBA" id="ARBA00022777"/>
    </source>
</evidence>
<evidence type="ECO:0000256" key="11">
    <source>
        <dbReference type="ARBA" id="ARBA00022840"/>
    </source>
</evidence>
<evidence type="ECO:0000256" key="12">
    <source>
        <dbReference type="ARBA" id="ARBA00022989"/>
    </source>
</evidence>
<dbReference type="SMART" id="SM00304">
    <property type="entry name" value="HAMP"/>
    <property type="match status" value="1"/>
</dbReference>
<name>A0ABW7G3S7_9BURK</name>
<dbReference type="EMBL" id="JBIGIA010000004">
    <property type="protein sequence ID" value="MFG6456593.1"/>
    <property type="molecule type" value="Genomic_DNA"/>
</dbReference>
<keyword evidence="8 15" id="KW-0812">Transmembrane</keyword>
<dbReference type="SUPFAM" id="SSF55874">
    <property type="entry name" value="ATPase domain of HSP90 chaperone/DNA topoisomerase II/histidine kinase"/>
    <property type="match status" value="1"/>
</dbReference>
<dbReference type="PANTHER" id="PTHR44936:SF5">
    <property type="entry name" value="SENSOR HISTIDINE KINASE ENVZ"/>
    <property type="match status" value="1"/>
</dbReference>
<dbReference type="RefSeq" id="WP_394487356.1">
    <property type="nucleotide sequence ID" value="NZ_JBIGIA010000004.1"/>
</dbReference>
<keyword evidence="19" id="KW-1185">Reference proteome</keyword>
<evidence type="ECO:0000313" key="18">
    <source>
        <dbReference type="EMBL" id="MFG6456593.1"/>
    </source>
</evidence>
<comment type="catalytic activity">
    <reaction evidence="1">
        <text>ATP + protein L-histidine = ADP + protein N-phospho-L-histidine.</text>
        <dbReference type="EC" id="2.7.13.3"/>
    </reaction>
</comment>
<gene>
    <name evidence="18" type="ORF">ACG00X_07090</name>
</gene>
<feature type="domain" description="Histidine kinase" evidence="16">
    <location>
        <begin position="229"/>
        <end position="435"/>
    </location>
</feature>
<feature type="transmembrane region" description="Helical" evidence="15">
    <location>
        <begin position="149"/>
        <end position="167"/>
    </location>
</feature>
<dbReference type="Gene3D" id="6.10.340.10">
    <property type="match status" value="1"/>
</dbReference>
<dbReference type="CDD" id="cd00082">
    <property type="entry name" value="HisKA"/>
    <property type="match status" value="1"/>
</dbReference>
<evidence type="ECO:0000256" key="6">
    <source>
        <dbReference type="ARBA" id="ARBA00022553"/>
    </source>
</evidence>
<dbReference type="GO" id="GO:0005524">
    <property type="term" value="F:ATP binding"/>
    <property type="evidence" value="ECO:0007669"/>
    <property type="project" value="UniProtKB-KW"/>
</dbReference>
<keyword evidence="14 15" id="KW-0472">Membrane</keyword>
<evidence type="ECO:0000256" key="9">
    <source>
        <dbReference type="ARBA" id="ARBA00022741"/>
    </source>
</evidence>
<dbReference type="InterPro" id="IPR050980">
    <property type="entry name" value="2C_sensor_his_kinase"/>
</dbReference>
<dbReference type="InterPro" id="IPR003661">
    <property type="entry name" value="HisK_dim/P_dom"/>
</dbReference>
<evidence type="ECO:0000256" key="1">
    <source>
        <dbReference type="ARBA" id="ARBA00000085"/>
    </source>
</evidence>
<evidence type="ECO:0000313" key="19">
    <source>
        <dbReference type="Proteomes" id="UP001606305"/>
    </source>
</evidence>
<organism evidence="18 19">
    <name type="scientific">Pelomonas nitida</name>
    <dbReference type="NCBI Taxonomy" id="3299027"/>
    <lineage>
        <taxon>Bacteria</taxon>
        <taxon>Pseudomonadati</taxon>
        <taxon>Pseudomonadota</taxon>
        <taxon>Betaproteobacteria</taxon>
        <taxon>Burkholderiales</taxon>
        <taxon>Sphaerotilaceae</taxon>
        <taxon>Roseateles</taxon>
    </lineage>
</organism>
<dbReference type="Pfam" id="PF02518">
    <property type="entry name" value="HATPase_c"/>
    <property type="match status" value="1"/>
</dbReference>
<dbReference type="SMART" id="SM00387">
    <property type="entry name" value="HATPase_c"/>
    <property type="match status" value="1"/>
</dbReference>
<keyword evidence="5" id="KW-0997">Cell inner membrane</keyword>
<dbReference type="PANTHER" id="PTHR44936">
    <property type="entry name" value="SENSOR PROTEIN CREC"/>
    <property type="match status" value="1"/>
</dbReference>
<accession>A0ABW7G3S7</accession>
<keyword evidence="7" id="KW-0808">Transferase</keyword>
<dbReference type="PRINTS" id="PR00344">
    <property type="entry name" value="BCTRLSENSOR"/>
</dbReference>
<protein>
    <recommendedName>
        <fullName evidence="3">histidine kinase</fullName>
        <ecNumber evidence="3">2.7.13.3</ecNumber>
    </recommendedName>
</protein>
<keyword evidence="9" id="KW-0547">Nucleotide-binding</keyword>
<keyword evidence="4" id="KW-1003">Cell membrane</keyword>
<dbReference type="InterPro" id="IPR003594">
    <property type="entry name" value="HATPase_dom"/>
</dbReference>
<dbReference type="CDD" id="cd06225">
    <property type="entry name" value="HAMP"/>
    <property type="match status" value="1"/>
</dbReference>
<dbReference type="Gene3D" id="3.30.565.10">
    <property type="entry name" value="Histidine kinase-like ATPase, C-terminal domain"/>
    <property type="match status" value="1"/>
</dbReference>
<reference evidence="18 19" key="1">
    <citation type="submission" date="2024-09" db="EMBL/GenBank/DDBJ databases">
        <title>Novel species of the genus Pelomonas and Roseateles isolated from streams.</title>
        <authorList>
            <person name="Lu H."/>
        </authorList>
    </citation>
    <scope>NUCLEOTIDE SEQUENCE [LARGE SCALE GENOMIC DNA]</scope>
    <source>
        <strain evidence="18 19">BYS96W</strain>
    </source>
</reference>
<evidence type="ECO:0000256" key="15">
    <source>
        <dbReference type="SAM" id="Phobius"/>
    </source>
</evidence>
<dbReference type="EC" id="2.7.13.3" evidence="3"/>
<dbReference type="InterPro" id="IPR003660">
    <property type="entry name" value="HAMP_dom"/>
</dbReference>
<keyword evidence="13" id="KW-0902">Two-component regulatory system</keyword>
<proteinExistence type="predicted"/>
<feature type="domain" description="HAMP" evidence="17">
    <location>
        <begin position="169"/>
        <end position="221"/>
    </location>
</feature>
<keyword evidence="6" id="KW-0597">Phosphoprotein</keyword>
<evidence type="ECO:0000256" key="8">
    <source>
        <dbReference type="ARBA" id="ARBA00022692"/>
    </source>
</evidence>
<evidence type="ECO:0000256" key="13">
    <source>
        <dbReference type="ARBA" id="ARBA00023012"/>
    </source>
</evidence>
<feature type="transmembrane region" description="Helical" evidence="15">
    <location>
        <begin position="15"/>
        <end position="34"/>
    </location>
</feature>
<dbReference type="InterPro" id="IPR005467">
    <property type="entry name" value="His_kinase_dom"/>
</dbReference>
<dbReference type="Proteomes" id="UP001606305">
    <property type="component" value="Unassembled WGS sequence"/>
</dbReference>
<dbReference type="SUPFAM" id="SSF47384">
    <property type="entry name" value="Homodimeric domain of signal transducing histidine kinase"/>
    <property type="match status" value="1"/>
</dbReference>
<dbReference type="InterPro" id="IPR036890">
    <property type="entry name" value="HATPase_C_sf"/>
</dbReference>